<dbReference type="Pfam" id="PF02618">
    <property type="entry name" value="YceG"/>
    <property type="match status" value="1"/>
</dbReference>
<name>A0ABV8QQK7_9BACT</name>
<evidence type="ECO:0000256" key="4">
    <source>
        <dbReference type="ARBA" id="ARBA00023136"/>
    </source>
</evidence>
<comment type="caution">
    <text evidence="8">The sequence shown here is derived from an EMBL/GenBank/DDBJ whole genome shotgun (WGS) entry which is preliminary data.</text>
</comment>
<dbReference type="RefSeq" id="WP_379707278.1">
    <property type="nucleotide sequence ID" value="NZ_JBHSCZ010000001.1"/>
</dbReference>
<dbReference type="Gene3D" id="3.30.160.60">
    <property type="entry name" value="Classic Zinc Finger"/>
    <property type="match status" value="1"/>
</dbReference>
<keyword evidence="5 7" id="KW-0456">Lyase</keyword>
<evidence type="ECO:0000256" key="3">
    <source>
        <dbReference type="ARBA" id="ARBA00022989"/>
    </source>
</evidence>
<evidence type="ECO:0000256" key="7">
    <source>
        <dbReference type="HAMAP-Rule" id="MF_02065"/>
    </source>
</evidence>
<dbReference type="PANTHER" id="PTHR30518:SF2">
    <property type="entry name" value="ENDOLYTIC MUREIN TRANSGLYCOSYLASE"/>
    <property type="match status" value="1"/>
</dbReference>
<dbReference type="PANTHER" id="PTHR30518">
    <property type="entry name" value="ENDOLYTIC MUREIN TRANSGLYCOSYLASE"/>
    <property type="match status" value="1"/>
</dbReference>
<evidence type="ECO:0000256" key="6">
    <source>
        <dbReference type="ARBA" id="ARBA00023316"/>
    </source>
</evidence>
<evidence type="ECO:0000256" key="2">
    <source>
        <dbReference type="ARBA" id="ARBA00022692"/>
    </source>
</evidence>
<dbReference type="Gene3D" id="3.30.1490.480">
    <property type="entry name" value="Endolytic murein transglycosylase"/>
    <property type="match status" value="1"/>
</dbReference>
<protein>
    <recommendedName>
        <fullName evidence="7">Endolytic murein transglycosylase</fullName>
        <ecNumber evidence="7">4.2.2.29</ecNumber>
    </recommendedName>
    <alternativeName>
        <fullName evidence="7">Peptidoglycan lytic transglycosylase</fullName>
    </alternativeName>
    <alternativeName>
        <fullName evidence="7">Peptidoglycan polymerization terminase</fullName>
    </alternativeName>
</protein>
<dbReference type="EMBL" id="JBHSCZ010000001">
    <property type="protein sequence ID" value="MFC4261983.1"/>
    <property type="molecule type" value="Genomic_DNA"/>
</dbReference>
<dbReference type="Proteomes" id="UP001595907">
    <property type="component" value="Unassembled WGS sequence"/>
</dbReference>
<keyword evidence="4 7" id="KW-0472">Membrane</keyword>
<evidence type="ECO:0000256" key="5">
    <source>
        <dbReference type="ARBA" id="ARBA00023239"/>
    </source>
</evidence>
<comment type="function">
    <text evidence="7">Functions as a peptidoglycan terminase that cleaves nascent peptidoglycan strands endolytically to terminate their elongation.</text>
</comment>
<feature type="site" description="Important for catalytic activity" evidence="7">
    <location>
        <position position="212"/>
    </location>
</feature>
<keyword evidence="9" id="KW-1185">Reference proteome</keyword>
<evidence type="ECO:0000313" key="9">
    <source>
        <dbReference type="Proteomes" id="UP001595907"/>
    </source>
</evidence>
<keyword evidence="2 7" id="KW-0812">Transmembrane</keyword>
<keyword evidence="3 7" id="KW-1133">Transmembrane helix</keyword>
<gene>
    <name evidence="7 8" type="primary">mltG</name>
    <name evidence="8" type="ORF">ACFOWM_03770</name>
</gene>
<keyword evidence="6 7" id="KW-0961">Cell wall biogenesis/degradation</keyword>
<evidence type="ECO:0000256" key="1">
    <source>
        <dbReference type="ARBA" id="ARBA00022475"/>
    </source>
</evidence>
<comment type="catalytic activity">
    <reaction evidence="7">
        <text>a peptidoglycan chain = a peptidoglycan chain with N-acetyl-1,6-anhydromuramyl-[peptide] at the reducing end + a peptidoglycan chain with N-acetylglucosamine at the non-reducing end.</text>
        <dbReference type="EC" id="4.2.2.29"/>
    </reaction>
</comment>
<organism evidence="8 9">
    <name type="scientific">Ferruginibacter yonginensis</name>
    <dbReference type="NCBI Taxonomy" id="1310416"/>
    <lineage>
        <taxon>Bacteria</taxon>
        <taxon>Pseudomonadati</taxon>
        <taxon>Bacteroidota</taxon>
        <taxon>Chitinophagia</taxon>
        <taxon>Chitinophagales</taxon>
        <taxon>Chitinophagaceae</taxon>
        <taxon>Ferruginibacter</taxon>
    </lineage>
</organism>
<comment type="similarity">
    <text evidence="7">Belongs to the transglycosylase MltG family.</text>
</comment>
<dbReference type="NCBIfam" id="TIGR00247">
    <property type="entry name" value="endolytic transglycosylase MltG"/>
    <property type="match status" value="1"/>
</dbReference>
<keyword evidence="1 7" id="KW-1003">Cell membrane</keyword>
<dbReference type="EC" id="4.2.2.29" evidence="7"/>
<dbReference type="HAMAP" id="MF_02065">
    <property type="entry name" value="MltG"/>
    <property type="match status" value="1"/>
</dbReference>
<dbReference type="InterPro" id="IPR003770">
    <property type="entry name" value="MLTG-like"/>
</dbReference>
<accession>A0ABV8QQK7</accession>
<reference evidence="9" key="1">
    <citation type="journal article" date="2019" name="Int. J. Syst. Evol. Microbiol.">
        <title>The Global Catalogue of Microorganisms (GCM) 10K type strain sequencing project: providing services to taxonomists for standard genome sequencing and annotation.</title>
        <authorList>
            <consortium name="The Broad Institute Genomics Platform"/>
            <consortium name="The Broad Institute Genome Sequencing Center for Infectious Disease"/>
            <person name="Wu L."/>
            <person name="Ma J."/>
        </authorList>
    </citation>
    <scope>NUCLEOTIDE SEQUENCE [LARGE SCALE GENOMIC DNA]</scope>
    <source>
        <strain evidence="9">CECT 8289</strain>
    </source>
</reference>
<evidence type="ECO:0000313" key="8">
    <source>
        <dbReference type="EMBL" id="MFC4261983.1"/>
    </source>
</evidence>
<proteinExistence type="inferred from homology"/>
<sequence length="340" mass="38415">MKKTITYIAVILVLLGGFVAWQLFGPTVSSPVSKFFYIKTGTSYEDVVKQLKSENIISNGFFFDKIAKQVKYPNNIKPGKYEIKNNSSVISLVRMLKAGTQSPVRLVINKLRTKEDLASKIAKNFECDSTAVIQFLTNNDSLAAYKLDTNTVMTAVIPNTYLLKWNTSFGKLFNRLYDESQKFWNTERLQKAAQKNLTTQQVYTMASIVEEETNMPSDKPLIASVYINRINSNNKLEADPTVKYAMRDFGLKRILKGHLKYPSPYNTYQNLGLPPGPICTPATTTIDAVLNAPTTTYMFFVAKPDFKGYSNFATTYAEHLVFAKAYQQALDELILSKQQK</sequence>